<gene>
    <name evidence="1" type="ORF">X798_00528</name>
</gene>
<name>A0A183H3V6_9BILA</name>
<reference evidence="3" key="2">
    <citation type="submission" date="2016-06" db="UniProtKB">
        <authorList>
            <consortium name="WormBaseParasite"/>
        </authorList>
    </citation>
    <scope>IDENTIFICATION</scope>
</reference>
<dbReference type="AlphaFoldDB" id="A0A183H3V6"/>
<reference evidence="1 2" key="1">
    <citation type="submission" date="2015-12" db="EMBL/GenBank/DDBJ databases">
        <title>Draft genome of the nematode, Onchocerca flexuosa.</title>
        <authorList>
            <person name="Mitreva M."/>
        </authorList>
    </citation>
    <scope>NUCLEOTIDE SEQUENCE [LARGE SCALE GENOMIC DNA]</scope>
    <source>
        <strain evidence="1">Red Deer</strain>
    </source>
</reference>
<organism evidence="3">
    <name type="scientific">Onchocerca flexuosa</name>
    <dbReference type="NCBI Taxonomy" id="387005"/>
    <lineage>
        <taxon>Eukaryota</taxon>
        <taxon>Metazoa</taxon>
        <taxon>Ecdysozoa</taxon>
        <taxon>Nematoda</taxon>
        <taxon>Chromadorea</taxon>
        <taxon>Rhabditida</taxon>
        <taxon>Spirurina</taxon>
        <taxon>Spiruromorpha</taxon>
        <taxon>Filarioidea</taxon>
        <taxon>Onchocercidae</taxon>
        <taxon>Onchocerca</taxon>
    </lineage>
</organism>
<sequence length="84" mass="9838">MHKENMSYGGRYSKLMKREMLNNEMNWMGELTIIKDQVGIEWFSQNGNLALSGLYILDIKNLLMYFDYMQISEASIGAKCEFIK</sequence>
<dbReference type="EMBL" id="KZ269977">
    <property type="protein sequence ID" value="OZC12893.1"/>
    <property type="molecule type" value="Genomic_DNA"/>
</dbReference>
<proteinExistence type="predicted"/>
<keyword evidence="2" id="KW-1185">Reference proteome</keyword>
<dbReference type="WBParaSite" id="OFLC_0000216501-mRNA-1">
    <property type="protein sequence ID" value="OFLC_0000216501-mRNA-1"/>
    <property type="gene ID" value="OFLC_0000216501"/>
</dbReference>
<dbReference type="Proteomes" id="UP000242913">
    <property type="component" value="Unassembled WGS sequence"/>
</dbReference>
<protein>
    <submittedName>
        <fullName evidence="3">Recep_L_domain domain-containing protein</fullName>
    </submittedName>
</protein>
<evidence type="ECO:0000313" key="2">
    <source>
        <dbReference type="Proteomes" id="UP000242913"/>
    </source>
</evidence>
<accession>A0A183H3V6</accession>
<evidence type="ECO:0000313" key="3">
    <source>
        <dbReference type="WBParaSite" id="OFLC_0000216501-mRNA-1"/>
    </source>
</evidence>
<evidence type="ECO:0000313" key="1">
    <source>
        <dbReference type="EMBL" id="OZC12893.1"/>
    </source>
</evidence>